<sequence length="257" mass="29298">MTDTFSVCKFHVWLVDVCVRSKPIDLVVRTGRDDNVSIKGYLHDKLGRGCPNYSHPLSVHYNRWLPHKLCSAPRTTSMAPSNGGQPARIDTQNDATVCANNPTESIAKISSYATAITTATPLPPPKIRHPREAVSARHTTHNGMPAVIFKATDYYGVMAKECRLTIMGRFLKPRPRIEKIRATFREQFSVKGRAKIGVYDNYNVFLDFTNEDDFNSIWYRRMVEIDGLQMWLQKWTQTSDQTKTFPLCRSFDDHLGV</sequence>
<dbReference type="Pfam" id="PF14111">
    <property type="entry name" value="DUF4283"/>
    <property type="match status" value="1"/>
</dbReference>
<reference evidence="2" key="1">
    <citation type="submission" date="2025-08" db="UniProtKB">
        <authorList>
            <consortium name="RefSeq"/>
        </authorList>
    </citation>
    <scope>IDENTIFICATION</scope>
</reference>
<dbReference type="PANTHER" id="PTHR31286:SF164">
    <property type="entry name" value="ZINC FINGER, CCHC-TYPE"/>
    <property type="match status" value="1"/>
</dbReference>
<gene>
    <name evidence="2" type="primary">LOC107770762</name>
</gene>
<dbReference type="AlphaFoldDB" id="A0A1S3Y0S8"/>
<proteinExistence type="predicted"/>
<evidence type="ECO:0000313" key="2">
    <source>
        <dbReference type="RefSeq" id="XP_016445582.1"/>
    </source>
</evidence>
<dbReference type="OrthoDB" id="786567at2759"/>
<protein>
    <recommendedName>
        <fullName evidence="1">DUF4283 domain-containing protein</fullName>
    </recommendedName>
</protein>
<name>A0A1S3Y0S8_TOBAC</name>
<dbReference type="KEGG" id="nta:107770762"/>
<dbReference type="InterPro" id="IPR040256">
    <property type="entry name" value="At4g02000-like"/>
</dbReference>
<dbReference type="RefSeq" id="XP_016445582.1">
    <property type="nucleotide sequence ID" value="XM_016590096.1"/>
</dbReference>
<dbReference type="InterPro" id="IPR025558">
    <property type="entry name" value="DUF4283"/>
</dbReference>
<organism evidence="2">
    <name type="scientific">Nicotiana tabacum</name>
    <name type="common">Common tobacco</name>
    <dbReference type="NCBI Taxonomy" id="4097"/>
    <lineage>
        <taxon>Eukaryota</taxon>
        <taxon>Viridiplantae</taxon>
        <taxon>Streptophyta</taxon>
        <taxon>Embryophyta</taxon>
        <taxon>Tracheophyta</taxon>
        <taxon>Spermatophyta</taxon>
        <taxon>Magnoliopsida</taxon>
        <taxon>eudicotyledons</taxon>
        <taxon>Gunneridae</taxon>
        <taxon>Pentapetalae</taxon>
        <taxon>asterids</taxon>
        <taxon>lamiids</taxon>
        <taxon>Solanales</taxon>
        <taxon>Solanaceae</taxon>
        <taxon>Nicotianoideae</taxon>
        <taxon>Nicotianeae</taxon>
        <taxon>Nicotiana</taxon>
    </lineage>
</organism>
<feature type="domain" description="DUF4283" evidence="1">
    <location>
        <begin position="159"/>
        <end position="242"/>
    </location>
</feature>
<accession>A0A1S3Y0S8</accession>
<evidence type="ECO:0000259" key="1">
    <source>
        <dbReference type="Pfam" id="PF14111"/>
    </source>
</evidence>
<dbReference type="PaxDb" id="4097-A0A1S3Y0S8"/>
<dbReference type="PANTHER" id="PTHR31286">
    <property type="entry name" value="GLYCINE-RICH CELL WALL STRUCTURAL PROTEIN 1.8-LIKE"/>
    <property type="match status" value="1"/>
</dbReference>